<feature type="domain" description="PPM-type phosphatase" evidence="4">
    <location>
        <begin position="714"/>
        <end position="910"/>
    </location>
</feature>
<dbReference type="Pfam" id="PF13374">
    <property type="entry name" value="TPR_10"/>
    <property type="match status" value="1"/>
</dbReference>
<keyword evidence="5" id="KW-0808">Transferase</keyword>
<dbReference type="OrthoDB" id="1119265at2"/>
<dbReference type="Proteomes" id="UP000004095">
    <property type="component" value="Unassembled WGS sequence"/>
</dbReference>
<dbReference type="InterPro" id="IPR011990">
    <property type="entry name" value="TPR-like_helical_dom_sf"/>
</dbReference>
<evidence type="ECO:0000313" key="6">
    <source>
        <dbReference type="Proteomes" id="UP000004095"/>
    </source>
</evidence>
<dbReference type="InterPro" id="IPR001932">
    <property type="entry name" value="PPM-type_phosphatase-like_dom"/>
</dbReference>
<comment type="caution">
    <text evidence="5">The sequence shown here is derived from an EMBL/GenBank/DDBJ whole genome shotgun (WGS) entry which is preliminary data.</text>
</comment>
<feature type="repeat" description="TPR" evidence="1">
    <location>
        <begin position="240"/>
        <end position="273"/>
    </location>
</feature>
<dbReference type="SMART" id="SM00671">
    <property type="entry name" value="SEL1"/>
    <property type="match status" value="8"/>
</dbReference>
<name>A1ZKD3_MICM2</name>
<gene>
    <name evidence="5" type="ORF">M23134_02350</name>
</gene>
<organism evidence="5 6">
    <name type="scientific">Microscilla marina ATCC 23134</name>
    <dbReference type="NCBI Taxonomy" id="313606"/>
    <lineage>
        <taxon>Bacteria</taxon>
        <taxon>Pseudomonadati</taxon>
        <taxon>Bacteroidota</taxon>
        <taxon>Cytophagia</taxon>
        <taxon>Cytophagales</taxon>
        <taxon>Microscillaceae</taxon>
        <taxon>Microscilla</taxon>
    </lineage>
</organism>
<keyword evidence="3" id="KW-1133">Transmembrane helix</keyword>
<dbReference type="AlphaFoldDB" id="A1ZKD3"/>
<dbReference type="eggNOG" id="COG0457">
    <property type="taxonomic scope" value="Bacteria"/>
</dbReference>
<dbReference type="Gene3D" id="3.60.40.10">
    <property type="entry name" value="PPM-type phosphatase domain"/>
    <property type="match status" value="1"/>
</dbReference>
<dbReference type="RefSeq" id="WP_002696771.1">
    <property type="nucleotide sequence ID" value="NZ_AAWS01000012.1"/>
</dbReference>
<dbReference type="EMBL" id="AAWS01000012">
    <property type="protein sequence ID" value="EAY29159.1"/>
    <property type="molecule type" value="Genomic_DNA"/>
</dbReference>
<evidence type="ECO:0000256" key="2">
    <source>
        <dbReference type="SAM" id="Coils"/>
    </source>
</evidence>
<protein>
    <submittedName>
        <fullName evidence="5">Serine/threonine protein kinases, putative</fullName>
    </submittedName>
</protein>
<feature type="repeat" description="TPR" evidence="1">
    <location>
        <begin position="200"/>
        <end position="233"/>
    </location>
</feature>
<dbReference type="Pfam" id="PF07228">
    <property type="entry name" value="SpoIIE"/>
    <property type="match status" value="1"/>
</dbReference>
<keyword evidence="2" id="KW-0175">Coiled coil</keyword>
<feature type="repeat" description="TPR" evidence="1">
    <location>
        <begin position="360"/>
        <end position="393"/>
    </location>
</feature>
<evidence type="ECO:0000256" key="1">
    <source>
        <dbReference type="PROSITE-ProRule" id="PRU00339"/>
    </source>
</evidence>
<dbReference type="InterPro" id="IPR019734">
    <property type="entry name" value="TPR_rpt"/>
</dbReference>
<feature type="repeat" description="TPR" evidence="1">
    <location>
        <begin position="160"/>
        <end position="193"/>
    </location>
</feature>
<accession>A1ZKD3</accession>
<dbReference type="Gene3D" id="1.25.40.10">
    <property type="entry name" value="Tetratricopeptide repeat domain"/>
    <property type="match status" value="5"/>
</dbReference>
<sequence>MKIYFSIFFLFWACFQVVCQNKATIDSLQQLLNTDLSDTQKTDLYNGIAKEYALNADSINVLKYTAKALDLAQKNDYVRGEVDSYLYLSSLYQSQRNLSKAKLYLEKALAKSEKAKYTEGIVRSNNGLGNVFRSKKEEKKALEYYGKSLNTEGITPVYQVKTYYDIGLLYERVSNNNKALEVYSKGIALSKKHQIKRELSKMYNRVGLVTQKQGNYDKALEYYQEALLIDRSLNDKISVSALYNNIGNVYEAKGNYPKALDYYFKSVKIDEELDNKMGVAYGYGNIGIIYDEQGNYSQALKHYLKSLKILQEIGNKSGEAIIYNNVGDIHRNQNNYAKALDYYFKSLEIKKEIKNERGMAYSYNNIGVVYQEQKKYDKALEYLQLALDIRKKNKNQSGIANSYINLGKVWLEQRQYAKAKEYLTQALTTHKKLGEKAWTAQAYVELGRVNYHQQDYLEALKNLKSGVNMAKQKGSLVFVKEGAELMAKVYAATSDFANAYQSYQLFKQMSDSLFNETNTKKLTRMEAEFGFEKQTDSLRFVQDKEKAILNTRLENEKAKREKEVLKKRLYRNLGWFAVIVLVAITLFTMFIFRSRQRQKQLNAKLTKQKDDLERQRKELMLLNQEVQESNAEISAANEEINAINETLQDTLETVQIQRDDIMSSISYAQRIQEAILPFEERMQKVFPEHFVLYKPRDIVSGDFYWCEEVEHLQILIVGDCTGHGVPGAFMTMLGSQALSNIVVQRKITKPDEILNALNETLPYLLKTKDTQINDGMDIVVSVLDRQKQQLYFAGAKNSLVLVQNGELTEIRGDIYGINTESGSSKAVVKYTAHTIDISVPTVFYMYSDGYQDQFGGKEGKKMMKRRLRERLIGLAAKPVNEQKRLLEIMLQEWMLGYPQTDDILVVGVKLN</sequence>
<feature type="coiled-coil region" evidence="2">
    <location>
        <begin position="595"/>
        <end position="657"/>
    </location>
</feature>
<dbReference type="InterPro" id="IPR036457">
    <property type="entry name" value="PPM-type-like_dom_sf"/>
</dbReference>
<keyword evidence="3" id="KW-0812">Transmembrane</keyword>
<dbReference type="CDD" id="cd14686">
    <property type="entry name" value="bZIP"/>
    <property type="match status" value="1"/>
</dbReference>
<keyword evidence="5" id="KW-0723">Serine/threonine-protein kinase</keyword>
<reference evidence="5 6" key="1">
    <citation type="submission" date="2007-01" db="EMBL/GenBank/DDBJ databases">
        <authorList>
            <person name="Haygood M."/>
            <person name="Podell S."/>
            <person name="Anderson C."/>
            <person name="Hopkinson B."/>
            <person name="Roe K."/>
            <person name="Barbeau K."/>
            <person name="Gaasterland T."/>
            <person name="Ferriera S."/>
            <person name="Johnson J."/>
            <person name="Kravitz S."/>
            <person name="Beeson K."/>
            <person name="Sutton G."/>
            <person name="Rogers Y.-H."/>
            <person name="Friedman R."/>
            <person name="Frazier M."/>
            <person name="Venter J.C."/>
        </authorList>
    </citation>
    <scope>NUCLEOTIDE SEQUENCE [LARGE SCALE GENOMIC DNA]</scope>
    <source>
        <strain evidence="5 6">ATCC 23134</strain>
    </source>
</reference>
<dbReference type="SMART" id="SM00028">
    <property type="entry name" value="TPR"/>
    <property type="match status" value="11"/>
</dbReference>
<dbReference type="Pfam" id="PF13181">
    <property type="entry name" value="TPR_8"/>
    <property type="match status" value="1"/>
</dbReference>
<feature type="repeat" description="TPR" evidence="1">
    <location>
        <begin position="280"/>
        <end position="313"/>
    </location>
</feature>
<proteinExistence type="predicted"/>
<feature type="repeat" description="TPR" evidence="1">
    <location>
        <begin position="320"/>
        <end position="353"/>
    </location>
</feature>
<keyword evidence="5" id="KW-0418">Kinase</keyword>
<feature type="transmembrane region" description="Helical" evidence="3">
    <location>
        <begin position="573"/>
        <end position="592"/>
    </location>
</feature>
<evidence type="ECO:0000313" key="5">
    <source>
        <dbReference type="EMBL" id="EAY29159.1"/>
    </source>
</evidence>
<keyword evidence="6" id="KW-1185">Reference proteome</keyword>
<dbReference type="PROSITE" id="PS50293">
    <property type="entry name" value="TPR_REGION"/>
    <property type="match status" value="3"/>
</dbReference>
<dbReference type="PANTHER" id="PTHR10098">
    <property type="entry name" value="RAPSYN-RELATED"/>
    <property type="match status" value="1"/>
</dbReference>
<feature type="repeat" description="TPR" evidence="1">
    <location>
        <begin position="400"/>
        <end position="433"/>
    </location>
</feature>
<dbReference type="PANTHER" id="PTHR10098:SF108">
    <property type="entry name" value="TETRATRICOPEPTIDE REPEAT PROTEIN 28"/>
    <property type="match status" value="1"/>
</dbReference>
<evidence type="ECO:0000259" key="4">
    <source>
        <dbReference type="Pfam" id="PF07228"/>
    </source>
</evidence>
<dbReference type="InterPro" id="IPR006597">
    <property type="entry name" value="Sel1-like"/>
</dbReference>
<evidence type="ECO:0000256" key="3">
    <source>
        <dbReference type="SAM" id="Phobius"/>
    </source>
</evidence>
<dbReference type="Pfam" id="PF13424">
    <property type="entry name" value="TPR_12"/>
    <property type="match status" value="3"/>
</dbReference>
<feature type="coiled-coil region" evidence="2">
    <location>
        <begin position="541"/>
        <end position="568"/>
    </location>
</feature>
<dbReference type="PROSITE" id="PS50005">
    <property type="entry name" value="TPR"/>
    <property type="match status" value="8"/>
</dbReference>
<feature type="repeat" description="TPR" evidence="1">
    <location>
        <begin position="440"/>
        <end position="473"/>
    </location>
</feature>
<dbReference type="eggNOG" id="COG2208">
    <property type="taxonomic scope" value="Bacteria"/>
</dbReference>
<keyword evidence="3" id="KW-0472">Membrane</keyword>
<keyword evidence="1" id="KW-0802">TPR repeat</keyword>
<dbReference type="GO" id="GO:0004674">
    <property type="term" value="F:protein serine/threonine kinase activity"/>
    <property type="evidence" value="ECO:0007669"/>
    <property type="project" value="UniProtKB-KW"/>
</dbReference>
<dbReference type="SUPFAM" id="SSF48452">
    <property type="entry name" value="TPR-like"/>
    <property type="match status" value="4"/>
</dbReference>